<accession>A0A432VVF6</accession>
<dbReference type="Proteomes" id="UP000288395">
    <property type="component" value="Unassembled WGS sequence"/>
</dbReference>
<keyword evidence="1" id="KW-0732">Signal</keyword>
<evidence type="ECO:0000256" key="1">
    <source>
        <dbReference type="SAM" id="SignalP"/>
    </source>
</evidence>
<reference evidence="3" key="1">
    <citation type="journal article" date="2018" name="Front. Microbiol.">
        <title>Genome-Based Analysis Reveals the Taxonomy and Diversity of the Family Idiomarinaceae.</title>
        <authorList>
            <person name="Liu Y."/>
            <person name="Lai Q."/>
            <person name="Shao Z."/>
        </authorList>
    </citation>
    <scope>NUCLEOTIDE SEQUENCE [LARGE SCALE GENOMIC DNA]</scope>
    <source>
        <strain evidence="3">GBPy7</strain>
    </source>
</reference>
<name>A0A432VVF6_9GAMM</name>
<feature type="chain" id="PRO_5019096402" description="Lipoprotein" evidence="1">
    <location>
        <begin position="24"/>
        <end position="174"/>
    </location>
</feature>
<evidence type="ECO:0000313" key="2">
    <source>
        <dbReference type="EMBL" id="RUO20475.1"/>
    </source>
</evidence>
<protein>
    <recommendedName>
        <fullName evidence="4">Lipoprotein</fullName>
    </recommendedName>
</protein>
<evidence type="ECO:0000313" key="3">
    <source>
        <dbReference type="Proteomes" id="UP000288395"/>
    </source>
</evidence>
<feature type="signal peptide" evidence="1">
    <location>
        <begin position="1"/>
        <end position="23"/>
    </location>
</feature>
<evidence type="ECO:0008006" key="4">
    <source>
        <dbReference type="Google" id="ProtNLM"/>
    </source>
</evidence>
<gene>
    <name evidence="2" type="ORF">CWE08_08410</name>
</gene>
<comment type="caution">
    <text evidence="2">The sequence shown here is derived from an EMBL/GenBank/DDBJ whole genome shotgun (WGS) entry which is preliminary data.</text>
</comment>
<dbReference type="EMBL" id="PIPJ01000005">
    <property type="protein sequence ID" value="RUO20475.1"/>
    <property type="molecule type" value="Genomic_DNA"/>
</dbReference>
<organism evidence="2 3">
    <name type="scientific">Aliidiomarina iranensis</name>
    <dbReference type="NCBI Taxonomy" id="1434071"/>
    <lineage>
        <taxon>Bacteria</taxon>
        <taxon>Pseudomonadati</taxon>
        <taxon>Pseudomonadota</taxon>
        <taxon>Gammaproteobacteria</taxon>
        <taxon>Alteromonadales</taxon>
        <taxon>Idiomarinaceae</taxon>
        <taxon>Aliidiomarina</taxon>
    </lineage>
</organism>
<dbReference type="AlphaFoldDB" id="A0A432VVF6"/>
<dbReference type="RefSeq" id="WP_126767466.1">
    <property type="nucleotide sequence ID" value="NZ_PIPJ01000005.1"/>
</dbReference>
<sequence length="174" mass="19793">MKSILIVLAAVLLAGCASTPLEALSTQIDSSDWKVGFQKDFGEDEGYIREFVPQDETIDSWTKLVSVEFLEGELRPLRDFVSDFSAQRSEQCPDTQMEILSESEYTITYQFSFPECMGHQAQSEVTRIYTGNDGLHRLSYAEKTSKLSEETIKQWLAEFDKAYIVKGPNKARIR</sequence>
<proteinExistence type="predicted"/>
<keyword evidence="3" id="KW-1185">Reference proteome</keyword>
<dbReference type="OrthoDB" id="6400379at2"/>
<dbReference type="PROSITE" id="PS51257">
    <property type="entry name" value="PROKAR_LIPOPROTEIN"/>
    <property type="match status" value="1"/>
</dbReference>